<organism evidence="5 6">
    <name type="scientific">Elysia crispata</name>
    <name type="common">lettuce slug</name>
    <dbReference type="NCBI Taxonomy" id="231223"/>
    <lineage>
        <taxon>Eukaryota</taxon>
        <taxon>Metazoa</taxon>
        <taxon>Spiralia</taxon>
        <taxon>Lophotrochozoa</taxon>
        <taxon>Mollusca</taxon>
        <taxon>Gastropoda</taxon>
        <taxon>Heterobranchia</taxon>
        <taxon>Euthyneura</taxon>
        <taxon>Panpulmonata</taxon>
        <taxon>Sacoglossa</taxon>
        <taxon>Placobranchoidea</taxon>
        <taxon>Plakobranchidae</taxon>
        <taxon>Elysia</taxon>
    </lineage>
</organism>
<name>A0AAE0Y9R6_9GAST</name>
<evidence type="ECO:0008006" key="7">
    <source>
        <dbReference type="Google" id="ProtNLM"/>
    </source>
</evidence>
<dbReference type="PANTHER" id="PTHR15040:SF1">
    <property type="entry name" value="DERMATOPONTIN-LIKE ISOFORM X1"/>
    <property type="match status" value="1"/>
</dbReference>
<evidence type="ECO:0000256" key="4">
    <source>
        <dbReference type="ARBA" id="ARBA00023157"/>
    </source>
</evidence>
<dbReference type="Pfam" id="PF14704">
    <property type="entry name" value="DERM"/>
    <property type="match status" value="1"/>
</dbReference>
<dbReference type="EMBL" id="JAWDGP010006697">
    <property type="protein sequence ID" value="KAK3736662.1"/>
    <property type="molecule type" value="Genomic_DNA"/>
</dbReference>
<comment type="similarity">
    <text evidence="2">Belongs to the dermatopontin family.</text>
</comment>
<dbReference type="Proteomes" id="UP001283361">
    <property type="component" value="Unassembled WGS sequence"/>
</dbReference>
<keyword evidence="3" id="KW-0964">Secreted</keyword>
<evidence type="ECO:0000256" key="2">
    <source>
        <dbReference type="ARBA" id="ARBA00008712"/>
    </source>
</evidence>
<protein>
    <recommendedName>
        <fullName evidence="7">Dermatopontin</fullName>
    </recommendedName>
</protein>
<reference evidence="5" key="1">
    <citation type="journal article" date="2023" name="G3 (Bethesda)">
        <title>A reference genome for the long-term kleptoplast-retaining sea slug Elysia crispata morphotype clarki.</title>
        <authorList>
            <person name="Eastman K.E."/>
            <person name="Pendleton A.L."/>
            <person name="Shaikh M.A."/>
            <person name="Suttiyut T."/>
            <person name="Ogas R."/>
            <person name="Tomko P."/>
            <person name="Gavelis G."/>
            <person name="Widhalm J.R."/>
            <person name="Wisecaver J.H."/>
        </authorList>
    </citation>
    <scope>NUCLEOTIDE SEQUENCE</scope>
    <source>
        <strain evidence="5">ECLA1</strain>
    </source>
</reference>
<comment type="subcellular location">
    <subcellularLocation>
        <location evidence="1">Secreted</location>
    </subcellularLocation>
</comment>
<dbReference type="PANTHER" id="PTHR15040">
    <property type="entry name" value="DERMATOPONTIN-RELATED"/>
    <property type="match status" value="1"/>
</dbReference>
<keyword evidence="6" id="KW-1185">Reference proteome</keyword>
<accession>A0AAE0Y9R6</accession>
<sequence>MCVGFFVYLWTNSDKALEEVDVGQLDIKSFWHSLTKPHSYSAKQAMSRRFFAPEVVLVVGLALAISLNAASAAQWSESLDFNCPKGEVIATVHSVYDQAKQDRSWTFTCKAAPHGSNPRDCRWNQNLCLTNSAMTGVYSFYSYVIRDRTVMYECCTETGYKTDSCSFTPDLNDWHGELNFEVPTGHVILGWFKTTLESQKDTLNKFLVCSYGPE</sequence>
<gene>
    <name evidence="5" type="ORF">RRG08_000261</name>
</gene>
<dbReference type="AlphaFoldDB" id="A0AAE0Y9R6"/>
<dbReference type="InterPro" id="IPR026645">
    <property type="entry name" value="Dermatopontin"/>
</dbReference>
<dbReference type="GO" id="GO:0031012">
    <property type="term" value="C:extracellular matrix"/>
    <property type="evidence" value="ECO:0007669"/>
    <property type="project" value="TreeGrafter"/>
</dbReference>
<evidence type="ECO:0000256" key="3">
    <source>
        <dbReference type="ARBA" id="ARBA00022525"/>
    </source>
</evidence>
<evidence type="ECO:0000313" key="5">
    <source>
        <dbReference type="EMBL" id="KAK3736662.1"/>
    </source>
</evidence>
<proteinExistence type="inferred from homology"/>
<comment type="caution">
    <text evidence="5">The sequence shown here is derived from an EMBL/GenBank/DDBJ whole genome shotgun (WGS) entry which is preliminary data.</text>
</comment>
<dbReference type="GO" id="GO:0030199">
    <property type="term" value="P:collagen fibril organization"/>
    <property type="evidence" value="ECO:0007669"/>
    <property type="project" value="TreeGrafter"/>
</dbReference>
<evidence type="ECO:0000256" key="1">
    <source>
        <dbReference type="ARBA" id="ARBA00004613"/>
    </source>
</evidence>
<evidence type="ECO:0000313" key="6">
    <source>
        <dbReference type="Proteomes" id="UP001283361"/>
    </source>
</evidence>
<dbReference type="GO" id="GO:0005615">
    <property type="term" value="C:extracellular space"/>
    <property type="evidence" value="ECO:0007669"/>
    <property type="project" value="TreeGrafter"/>
</dbReference>
<keyword evidence="4" id="KW-1015">Disulfide bond</keyword>